<organism evidence="1 2">
    <name type="scientific">Endozoicomonas gorgoniicola</name>
    <dbReference type="NCBI Taxonomy" id="1234144"/>
    <lineage>
        <taxon>Bacteria</taxon>
        <taxon>Pseudomonadati</taxon>
        <taxon>Pseudomonadota</taxon>
        <taxon>Gammaproteobacteria</taxon>
        <taxon>Oceanospirillales</taxon>
        <taxon>Endozoicomonadaceae</taxon>
        <taxon>Endozoicomonas</taxon>
    </lineage>
</organism>
<evidence type="ECO:0000313" key="2">
    <source>
        <dbReference type="Proteomes" id="UP001209854"/>
    </source>
</evidence>
<gene>
    <name evidence="1" type="ORF">NX722_08240</name>
</gene>
<dbReference type="RefSeq" id="WP_262567585.1">
    <property type="nucleotide sequence ID" value="NZ_JAPFCC010000001.1"/>
</dbReference>
<proteinExistence type="predicted"/>
<keyword evidence="2" id="KW-1185">Reference proteome</keyword>
<sequence>MINKRNGYIGRVERNALSQLTYSEKTWGTDRKKAHHFHDELSDWCPRPEQNLSENQALAEFVVACVAIKKFERCQLSLFSEGFQGACGRSPTGTRLCVRRSPSALIPSGQQ</sequence>
<accession>A0ABT3MTD7</accession>
<name>A0ABT3MTD7_9GAMM</name>
<dbReference type="Proteomes" id="UP001209854">
    <property type="component" value="Unassembled WGS sequence"/>
</dbReference>
<dbReference type="EMBL" id="JAPFCC010000001">
    <property type="protein sequence ID" value="MCW7552635.1"/>
    <property type="molecule type" value="Genomic_DNA"/>
</dbReference>
<reference evidence="1 2" key="1">
    <citation type="submission" date="2022-10" db="EMBL/GenBank/DDBJ databases">
        <title>High-quality genome sequences of two octocoral-associated bacteria, Endozoicomonas euniceicola EF212 and Endozoicomonas gorgoniicola PS125.</title>
        <authorList>
            <person name="Chiou Y.-J."/>
            <person name="Chen Y.-H."/>
        </authorList>
    </citation>
    <scope>NUCLEOTIDE SEQUENCE [LARGE SCALE GENOMIC DNA]</scope>
    <source>
        <strain evidence="1 2">PS125</strain>
    </source>
</reference>
<protein>
    <submittedName>
        <fullName evidence="1">Uncharacterized protein</fullName>
    </submittedName>
</protein>
<evidence type="ECO:0000313" key="1">
    <source>
        <dbReference type="EMBL" id="MCW7552635.1"/>
    </source>
</evidence>
<comment type="caution">
    <text evidence="1">The sequence shown here is derived from an EMBL/GenBank/DDBJ whole genome shotgun (WGS) entry which is preliminary data.</text>
</comment>